<accession>A0ABT9VZF4</accession>
<dbReference type="SUPFAM" id="SSF55920">
    <property type="entry name" value="Creatinase/aminopeptidase"/>
    <property type="match status" value="1"/>
</dbReference>
<comment type="caution">
    <text evidence="9">The sequence shown here is derived from an EMBL/GenBank/DDBJ whole genome shotgun (WGS) entry which is preliminary data.</text>
</comment>
<feature type="binding site" evidence="6">
    <location>
        <position position="137"/>
    </location>
    <ligand>
        <name>a divalent metal cation</name>
        <dbReference type="ChEBI" id="CHEBI:60240"/>
        <label>1</label>
    </ligand>
</feature>
<evidence type="ECO:0000256" key="2">
    <source>
        <dbReference type="ARBA" id="ARBA00022438"/>
    </source>
</evidence>
<feature type="binding site" evidence="6">
    <location>
        <position position="126"/>
    </location>
    <ligand>
        <name>a divalent metal cation</name>
        <dbReference type="ChEBI" id="CHEBI:60240"/>
        <label>1</label>
    </ligand>
</feature>
<comment type="cofactor">
    <cofactor evidence="6">
        <name>Co(2+)</name>
        <dbReference type="ChEBI" id="CHEBI:48828"/>
    </cofactor>
    <cofactor evidence="6">
        <name>Zn(2+)</name>
        <dbReference type="ChEBI" id="CHEBI:29105"/>
    </cofactor>
    <cofactor evidence="6">
        <name>Mn(2+)</name>
        <dbReference type="ChEBI" id="CHEBI:29035"/>
    </cofactor>
    <cofactor evidence="6">
        <name>Fe(2+)</name>
        <dbReference type="ChEBI" id="CHEBI:29033"/>
    </cofactor>
    <text evidence="6">Binds 2 divalent metal cations per subunit. Has a high-affinity and a low affinity metal-binding site. The true nature of the physiological cofactor is under debate. The enzyme is active with cobalt, zinc, manganese or divalent iron ions. Most likely, methionine aminopeptidases function as mononuclear Fe(2+)-metalloproteases under physiological conditions, and the catalytically relevant metal-binding site has been assigned to the histidine-containing high-affinity site.</text>
</comment>
<evidence type="ECO:0000256" key="3">
    <source>
        <dbReference type="ARBA" id="ARBA00022670"/>
    </source>
</evidence>
<keyword evidence="5 6" id="KW-0378">Hydrolase</keyword>
<feature type="binding site" evidence="6">
    <location>
        <position position="207"/>
    </location>
    <ligand>
        <name>substrate</name>
    </ligand>
</feature>
<evidence type="ECO:0000256" key="4">
    <source>
        <dbReference type="ARBA" id="ARBA00022723"/>
    </source>
</evidence>
<dbReference type="Gene3D" id="3.90.230.10">
    <property type="entry name" value="Creatinase/methionine aminopeptidase superfamily"/>
    <property type="match status" value="1"/>
</dbReference>
<feature type="binding site" evidence="6">
    <location>
        <position position="265"/>
    </location>
    <ligand>
        <name>a divalent metal cation</name>
        <dbReference type="ChEBI" id="CHEBI:60240"/>
        <label>1</label>
    </ligand>
</feature>
<dbReference type="InterPro" id="IPR000994">
    <property type="entry name" value="Pept_M24"/>
</dbReference>
<protein>
    <recommendedName>
        <fullName evidence="6 7">Methionine aminopeptidase</fullName>
        <shortName evidence="6">MAP</shortName>
        <shortName evidence="6">MetAP</shortName>
        <ecNumber evidence="6 7">3.4.11.18</ecNumber>
    </recommendedName>
    <alternativeName>
        <fullName evidence="6">Peptidase M</fullName>
    </alternativeName>
</protein>
<dbReference type="InterPro" id="IPR002467">
    <property type="entry name" value="Pept_M24A_MAP1"/>
</dbReference>
<keyword evidence="10" id="KW-1185">Reference proteome</keyword>
<feature type="binding site" evidence="6">
    <location>
        <position position="265"/>
    </location>
    <ligand>
        <name>a divalent metal cation</name>
        <dbReference type="ChEBI" id="CHEBI:60240"/>
        <label>2</label>
        <note>catalytic</note>
    </ligand>
</feature>
<dbReference type="CDD" id="cd01086">
    <property type="entry name" value="MetAP1"/>
    <property type="match status" value="1"/>
</dbReference>
<dbReference type="EC" id="3.4.11.18" evidence="6 7"/>
<dbReference type="Proteomes" id="UP001235840">
    <property type="component" value="Unassembled WGS sequence"/>
</dbReference>
<dbReference type="InterPro" id="IPR001714">
    <property type="entry name" value="Pept_M24_MAP"/>
</dbReference>
<proteinExistence type="inferred from homology"/>
<name>A0ABT9VZF4_9BACI</name>
<keyword evidence="2 6" id="KW-0031">Aminopeptidase</keyword>
<reference evidence="9 10" key="1">
    <citation type="submission" date="2023-07" db="EMBL/GenBank/DDBJ databases">
        <title>Genomic Encyclopedia of Type Strains, Phase IV (KMG-IV): sequencing the most valuable type-strain genomes for metagenomic binning, comparative biology and taxonomic classification.</title>
        <authorList>
            <person name="Goeker M."/>
        </authorList>
    </citation>
    <scope>NUCLEOTIDE SEQUENCE [LARGE SCALE GENOMIC DNA]</scope>
    <source>
        <strain evidence="9 10">DSM 12751</strain>
    </source>
</reference>
<dbReference type="Pfam" id="PF00557">
    <property type="entry name" value="Peptidase_M24"/>
    <property type="match status" value="1"/>
</dbReference>
<organism evidence="9 10">
    <name type="scientific">Caldalkalibacillus horti</name>
    <dbReference type="NCBI Taxonomy" id="77523"/>
    <lineage>
        <taxon>Bacteria</taxon>
        <taxon>Bacillati</taxon>
        <taxon>Bacillota</taxon>
        <taxon>Bacilli</taxon>
        <taxon>Bacillales</taxon>
        <taxon>Bacillaceae</taxon>
        <taxon>Caldalkalibacillus</taxon>
    </lineage>
</organism>
<gene>
    <name evidence="6" type="primary">map</name>
    <name evidence="9" type="ORF">J2S11_001891</name>
</gene>
<feature type="binding site" evidence="6">
    <location>
        <position position="137"/>
    </location>
    <ligand>
        <name>a divalent metal cation</name>
        <dbReference type="ChEBI" id="CHEBI:60240"/>
        <label>2</label>
        <note>catalytic</note>
    </ligand>
</feature>
<comment type="similarity">
    <text evidence="6">Belongs to the peptidase M24A family. Methionine aminopeptidase type 1 subfamily.</text>
</comment>
<feature type="binding site" evidence="6">
    <location>
        <position position="234"/>
    </location>
    <ligand>
        <name>a divalent metal cation</name>
        <dbReference type="ChEBI" id="CHEBI:60240"/>
        <label>2</label>
        <note>catalytic</note>
    </ligand>
</feature>
<comment type="catalytic activity">
    <reaction evidence="6 7">
        <text>Release of N-terminal amino acids, preferentially methionine, from peptides and arylamides.</text>
        <dbReference type="EC" id="3.4.11.18"/>
    </reaction>
</comment>
<comment type="function">
    <text evidence="1 6">Removes the N-terminal methionine from nascent proteins. The N-terminal methionine is often cleaved when the second residue in the primary sequence is small and uncharged (Met-Ala-, Cys, Gly, Pro, Ser, Thr, or Val). Requires deformylation of the N(alpha)-formylated initiator methionine before it can be hydrolyzed.</text>
</comment>
<evidence type="ECO:0000313" key="9">
    <source>
        <dbReference type="EMBL" id="MDQ0165990.1"/>
    </source>
</evidence>
<dbReference type="HAMAP" id="MF_01974">
    <property type="entry name" value="MetAP_1"/>
    <property type="match status" value="1"/>
</dbReference>
<dbReference type="EMBL" id="JAUSTY010000006">
    <property type="protein sequence ID" value="MDQ0165990.1"/>
    <property type="molecule type" value="Genomic_DNA"/>
</dbReference>
<dbReference type="PANTHER" id="PTHR43330">
    <property type="entry name" value="METHIONINE AMINOPEPTIDASE"/>
    <property type="match status" value="1"/>
</dbReference>
<keyword evidence="4 6" id="KW-0479">Metal-binding</keyword>
<feature type="binding site" evidence="6">
    <location>
        <position position="200"/>
    </location>
    <ligand>
        <name>a divalent metal cation</name>
        <dbReference type="ChEBI" id="CHEBI:60240"/>
        <label>2</label>
        <note>catalytic</note>
    </ligand>
</feature>
<dbReference type="GO" id="GO:0004239">
    <property type="term" value="F:initiator methionyl aminopeptidase activity"/>
    <property type="evidence" value="ECO:0007669"/>
    <property type="project" value="UniProtKB-EC"/>
</dbReference>
<dbReference type="PRINTS" id="PR00599">
    <property type="entry name" value="MAPEPTIDASE"/>
</dbReference>
<dbReference type="PANTHER" id="PTHR43330:SF13">
    <property type="entry name" value="METHIONINE AMINOPEPTIDASE 2"/>
    <property type="match status" value="1"/>
</dbReference>
<dbReference type="NCBIfam" id="TIGR00500">
    <property type="entry name" value="met_pdase_I"/>
    <property type="match status" value="1"/>
</dbReference>
<comment type="subunit">
    <text evidence="6">Monomer.</text>
</comment>
<sequence>MKTKLALGIDFLNGGLKQKNRPFVDILEHGGAFMTIGSQNDIDGLKEIGKIVALTINEMKSQARVGITTKELDEIGGQFLKRHGAVPAPKKTYNFPGNTCISINHQVAHGIPGNQTIQPGDLVNIDVSAELGGYYADAGHSFPIHPYKPSLMRLCKYTHNTMMKVISSLKHGVKLNEIGRIIEHEAREGGYNVIKNLCSHGIGKSLHESPTDILPVYDKHDKRVLKEGLVITIEPFLSTGAGYVIEEKDGWTLRVPDNSYVAQHEHTIIITKNQPIIVTAV</sequence>
<evidence type="ECO:0000256" key="6">
    <source>
        <dbReference type="HAMAP-Rule" id="MF_01974"/>
    </source>
</evidence>
<evidence type="ECO:0000256" key="7">
    <source>
        <dbReference type="RuleBase" id="RU003653"/>
    </source>
</evidence>
<feature type="binding site" evidence="6">
    <location>
        <position position="109"/>
    </location>
    <ligand>
        <name>substrate</name>
    </ligand>
</feature>
<evidence type="ECO:0000259" key="8">
    <source>
        <dbReference type="Pfam" id="PF00557"/>
    </source>
</evidence>
<feature type="domain" description="Peptidase M24" evidence="8">
    <location>
        <begin position="44"/>
        <end position="272"/>
    </location>
</feature>
<evidence type="ECO:0000256" key="1">
    <source>
        <dbReference type="ARBA" id="ARBA00002521"/>
    </source>
</evidence>
<evidence type="ECO:0000256" key="5">
    <source>
        <dbReference type="ARBA" id="ARBA00022801"/>
    </source>
</evidence>
<dbReference type="InterPro" id="IPR036005">
    <property type="entry name" value="Creatinase/aminopeptidase-like"/>
</dbReference>
<evidence type="ECO:0000313" key="10">
    <source>
        <dbReference type="Proteomes" id="UP001235840"/>
    </source>
</evidence>
<keyword evidence="3 6" id="KW-0645">Protease</keyword>